<evidence type="ECO:0000313" key="9">
    <source>
        <dbReference type="EMBL" id="SFP37841.1"/>
    </source>
</evidence>
<dbReference type="EMBL" id="FOXO01000001">
    <property type="protein sequence ID" value="SFP37841.1"/>
    <property type="molecule type" value="Genomic_DNA"/>
</dbReference>
<dbReference type="Pfam" id="PF02397">
    <property type="entry name" value="Bac_transf"/>
    <property type="match status" value="1"/>
</dbReference>
<dbReference type="PANTHER" id="PTHR30576">
    <property type="entry name" value="COLANIC BIOSYNTHESIS UDP-GLUCOSE LIPID CARRIER TRANSFERASE"/>
    <property type="match status" value="1"/>
</dbReference>
<proteinExistence type="inferred from homology"/>
<dbReference type="AlphaFoldDB" id="A0A1I5PW12"/>
<feature type="transmembrane region" description="Helical" evidence="7">
    <location>
        <begin position="15"/>
        <end position="38"/>
    </location>
</feature>
<gene>
    <name evidence="9" type="ORF">SAMN04487928_101156</name>
</gene>
<dbReference type="Proteomes" id="UP000182624">
    <property type="component" value="Unassembled WGS sequence"/>
</dbReference>
<evidence type="ECO:0000256" key="5">
    <source>
        <dbReference type="ARBA" id="ARBA00022989"/>
    </source>
</evidence>
<dbReference type="InterPro" id="IPR003362">
    <property type="entry name" value="Bact_transf"/>
</dbReference>
<feature type="transmembrane region" description="Helical" evidence="7">
    <location>
        <begin position="270"/>
        <end position="291"/>
    </location>
</feature>
<reference evidence="10" key="1">
    <citation type="submission" date="2016-10" db="EMBL/GenBank/DDBJ databases">
        <authorList>
            <person name="Varghese N."/>
            <person name="Submissions S."/>
        </authorList>
    </citation>
    <scope>NUCLEOTIDE SEQUENCE [LARGE SCALE GENOMIC DNA]</scope>
    <source>
        <strain evidence="10">P18</strain>
    </source>
</reference>
<keyword evidence="3 9" id="KW-0808">Transferase</keyword>
<feature type="transmembrane region" description="Helical" evidence="7">
    <location>
        <begin position="50"/>
        <end position="71"/>
    </location>
</feature>
<evidence type="ECO:0000256" key="6">
    <source>
        <dbReference type="ARBA" id="ARBA00023136"/>
    </source>
</evidence>
<dbReference type="RefSeq" id="WP_083413337.1">
    <property type="nucleotide sequence ID" value="NZ_FOXO01000001.1"/>
</dbReference>
<keyword evidence="4 7" id="KW-0812">Transmembrane</keyword>
<evidence type="ECO:0000256" key="1">
    <source>
        <dbReference type="ARBA" id="ARBA00004141"/>
    </source>
</evidence>
<keyword evidence="5 7" id="KW-1133">Transmembrane helix</keyword>
<feature type="domain" description="Bacterial sugar transferase" evidence="8">
    <location>
        <begin position="265"/>
        <end position="445"/>
    </location>
</feature>
<evidence type="ECO:0000256" key="7">
    <source>
        <dbReference type="SAM" id="Phobius"/>
    </source>
</evidence>
<comment type="subcellular location">
    <subcellularLocation>
        <location evidence="1">Membrane</location>
        <topology evidence="1">Multi-pass membrane protein</topology>
    </subcellularLocation>
</comment>
<keyword evidence="10" id="KW-1185">Reference proteome</keyword>
<evidence type="ECO:0000256" key="2">
    <source>
        <dbReference type="ARBA" id="ARBA00006464"/>
    </source>
</evidence>
<sequence length="464" mass="53294">MMKNVSNTSRKNKKYLYRGVCLVILVIISTTIFFDAWYEFVQVNNQTGHLLGLGNLGMATGIYLSLYYIIGKWMHAFKIGVERKANILAGQVLTLLSVAFLELFISCVITGQFRFFPNFVVIYSVVFILQSVVNCLLVIPMVNIYRKHFPPLEVLEIHGGIENALCEKINEIPYKYKIVESVSYDIGDAAIEKKLSSYDAVFLNDIPDFEKNKIVKMCYGRDKRIYFVPKISDIIARSAEELNLIDTPLFMNRNNRINPFMRYTKRFFDVALSLIALIVLSPLFVVVAIAIKLEDGGPVFYRQERITLDLKHFMILKFRSMIVDAEKDGIPHPAEDEDDRITKVGKIIRRFRIDELPQLINIIKGEMSIVGPRPERVEHVDKYIGEIPEFCYRYKVKGGLTGYAQVYGNYATSALDKLKLDLIYITNYSLLLDLQIIFETIKILVQKDSTKGFSEDEVGKMQEK</sequence>
<accession>A0A1I5PW12</accession>
<comment type="similarity">
    <text evidence="2">Belongs to the bacterial sugar transferase family.</text>
</comment>
<dbReference type="PANTHER" id="PTHR30576:SF0">
    <property type="entry name" value="UNDECAPRENYL-PHOSPHATE N-ACETYLGALACTOSAMINYL 1-PHOSPHATE TRANSFERASE-RELATED"/>
    <property type="match status" value="1"/>
</dbReference>
<dbReference type="GO" id="GO:0016020">
    <property type="term" value="C:membrane"/>
    <property type="evidence" value="ECO:0007669"/>
    <property type="project" value="UniProtKB-SubCell"/>
</dbReference>
<feature type="transmembrane region" description="Helical" evidence="7">
    <location>
        <begin position="119"/>
        <end position="139"/>
    </location>
</feature>
<evidence type="ECO:0000313" key="10">
    <source>
        <dbReference type="Proteomes" id="UP000182624"/>
    </source>
</evidence>
<dbReference type="NCBIfam" id="TIGR03025">
    <property type="entry name" value="EPS_sugtrans"/>
    <property type="match status" value="1"/>
</dbReference>
<keyword evidence="6 7" id="KW-0472">Membrane</keyword>
<organism evidence="9 10">
    <name type="scientific">Butyrivibrio proteoclasticus</name>
    <dbReference type="NCBI Taxonomy" id="43305"/>
    <lineage>
        <taxon>Bacteria</taxon>
        <taxon>Bacillati</taxon>
        <taxon>Bacillota</taxon>
        <taxon>Clostridia</taxon>
        <taxon>Lachnospirales</taxon>
        <taxon>Lachnospiraceae</taxon>
        <taxon>Butyrivibrio</taxon>
    </lineage>
</organism>
<evidence type="ECO:0000256" key="3">
    <source>
        <dbReference type="ARBA" id="ARBA00022679"/>
    </source>
</evidence>
<protein>
    <submittedName>
        <fullName evidence="9">Exopolysaccharide biosynthesis polyprenyl glycosylphosphotransferase</fullName>
    </submittedName>
</protein>
<feature type="transmembrane region" description="Helical" evidence="7">
    <location>
        <begin position="92"/>
        <end position="113"/>
    </location>
</feature>
<evidence type="ECO:0000256" key="4">
    <source>
        <dbReference type="ARBA" id="ARBA00022692"/>
    </source>
</evidence>
<dbReference type="GO" id="GO:0016780">
    <property type="term" value="F:phosphotransferase activity, for other substituted phosphate groups"/>
    <property type="evidence" value="ECO:0007669"/>
    <property type="project" value="TreeGrafter"/>
</dbReference>
<name>A0A1I5PW12_9FIRM</name>
<dbReference type="InterPro" id="IPR017475">
    <property type="entry name" value="EPS_sugar_tfrase"/>
</dbReference>
<evidence type="ECO:0000259" key="8">
    <source>
        <dbReference type="Pfam" id="PF02397"/>
    </source>
</evidence>